<evidence type="ECO:0000313" key="2">
    <source>
        <dbReference type="Proteomes" id="UP000728185"/>
    </source>
</evidence>
<protein>
    <submittedName>
        <fullName evidence="1">Uncharacterized protein</fullName>
    </submittedName>
</protein>
<proteinExistence type="predicted"/>
<accession>A0A8E0S195</accession>
<organism evidence="1 2">
    <name type="scientific">Fasciolopsis buskii</name>
    <dbReference type="NCBI Taxonomy" id="27845"/>
    <lineage>
        <taxon>Eukaryota</taxon>
        <taxon>Metazoa</taxon>
        <taxon>Spiralia</taxon>
        <taxon>Lophotrochozoa</taxon>
        <taxon>Platyhelminthes</taxon>
        <taxon>Trematoda</taxon>
        <taxon>Digenea</taxon>
        <taxon>Plagiorchiida</taxon>
        <taxon>Echinostomata</taxon>
        <taxon>Echinostomatoidea</taxon>
        <taxon>Fasciolidae</taxon>
        <taxon>Fasciolopsis</taxon>
    </lineage>
</organism>
<dbReference type="OrthoDB" id="6036at2759"/>
<dbReference type="Proteomes" id="UP000728185">
    <property type="component" value="Unassembled WGS sequence"/>
</dbReference>
<comment type="caution">
    <text evidence="1">The sequence shown here is derived from an EMBL/GenBank/DDBJ whole genome shotgun (WGS) entry which is preliminary data.</text>
</comment>
<gene>
    <name evidence="1" type="ORF">FBUS_09629</name>
</gene>
<dbReference type="AlphaFoldDB" id="A0A8E0S195"/>
<reference evidence="1" key="1">
    <citation type="submission" date="2019-05" db="EMBL/GenBank/DDBJ databases">
        <title>Annotation for the trematode Fasciolopsis buski.</title>
        <authorList>
            <person name="Choi Y.-J."/>
        </authorList>
    </citation>
    <scope>NUCLEOTIDE SEQUENCE</scope>
    <source>
        <strain evidence="1">HT</strain>
        <tissue evidence="1">Whole worm</tissue>
    </source>
</reference>
<dbReference type="EMBL" id="LUCM01002827">
    <property type="protein sequence ID" value="KAA0196775.1"/>
    <property type="molecule type" value="Genomic_DNA"/>
</dbReference>
<evidence type="ECO:0000313" key="1">
    <source>
        <dbReference type="EMBL" id="KAA0196775.1"/>
    </source>
</evidence>
<name>A0A8E0S195_9TREM</name>
<sequence length="332" mass="35247">MPVVTFRLYLYFFRDLFRSLLKAFSRFAASFLHFLQNQVPVSVSSSFDPFGTLQKDPFETRSSGPSTTVAAAIDPFGSVATATLRDPMSSDPFSTFGSPKSNIPTVSVSQPALSLNHPSEAPYSVTWAGAFMPASTSQMNFATSSMGDKYAALAELDGMFKNATVTTTSSTVLPSVAIPNQTAMGNREPLKWSETFVPPTNSFFGSSVALAPVNTVQLPPSTHNPFAPPMVPSAGVQRQYSASNPFISNQSVPCVSGSVVPPFQALSSTGISLGTNPAGFPSTHSGGSNPFHTPVMPLPISRQITWTSHLNSNPTGPTPIQLGTTFPAYFSL</sequence>
<keyword evidence="2" id="KW-1185">Reference proteome</keyword>